<dbReference type="Gene3D" id="3.80.10.10">
    <property type="entry name" value="Ribonuclease Inhibitor"/>
    <property type="match status" value="1"/>
</dbReference>
<dbReference type="PANTHER" id="PTHR34145">
    <property type="entry name" value="OS02G0105600 PROTEIN"/>
    <property type="match status" value="1"/>
</dbReference>
<evidence type="ECO:0000259" key="1">
    <source>
        <dbReference type="PROSITE" id="PS50181"/>
    </source>
</evidence>
<dbReference type="Pfam" id="PF00646">
    <property type="entry name" value="F-box"/>
    <property type="match status" value="1"/>
</dbReference>
<organism evidence="2 3">
    <name type="scientific">Rhynchospora pubera</name>
    <dbReference type="NCBI Taxonomy" id="906938"/>
    <lineage>
        <taxon>Eukaryota</taxon>
        <taxon>Viridiplantae</taxon>
        <taxon>Streptophyta</taxon>
        <taxon>Embryophyta</taxon>
        <taxon>Tracheophyta</taxon>
        <taxon>Spermatophyta</taxon>
        <taxon>Magnoliopsida</taxon>
        <taxon>Liliopsida</taxon>
        <taxon>Poales</taxon>
        <taxon>Cyperaceae</taxon>
        <taxon>Cyperoideae</taxon>
        <taxon>Rhynchosporeae</taxon>
        <taxon>Rhynchospora</taxon>
    </lineage>
</organism>
<dbReference type="AlphaFoldDB" id="A0AAV8DJW8"/>
<dbReference type="Gene3D" id="1.20.1280.50">
    <property type="match status" value="1"/>
</dbReference>
<accession>A0AAV8DJW8</accession>
<dbReference type="InterPro" id="IPR032675">
    <property type="entry name" value="LRR_dom_sf"/>
</dbReference>
<feature type="domain" description="F-box" evidence="1">
    <location>
        <begin position="5"/>
        <end position="41"/>
    </location>
</feature>
<reference evidence="2" key="1">
    <citation type="submission" date="2022-08" db="EMBL/GenBank/DDBJ databases">
        <authorList>
            <person name="Marques A."/>
        </authorList>
    </citation>
    <scope>NUCLEOTIDE SEQUENCE</scope>
    <source>
        <strain evidence="2">RhyPub2mFocal</strain>
        <tissue evidence="2">Leaves</tissue>
    </source>
</reference>
<proteinExistence type="predicted"/>
<sequence>MGRGEDRISNLPNEILHSILCLMPLKYAIRTSTLSKRWRHLWQINLISSTSLQFGEDFSCNQSPKQFVATLDRYLQLHGDRNLDKFGILFSPFDVFVPNLENWVATVLAKGVKDLEIDLSQGVLNSPVDYYIDDRMSFLIPNSLFNCNSLTHLSLSRCNFSDPLDLANFAGLTSLSLDNVDLLTDAMLTNILQYCVSLESIRLKRCELLEFVKFVGDELKLQKLVMVDCSNVLDIEISAPKLESYVYYGWINVWHNFGNVSKVNDAYICADNEEVYAAQYFTTLSGLAHVKVLTICSMDLVHLIYEEDEDNEDNLPLVLQNLQELQLVLDSINEEQIYCIVYFFRLWPSPFLEKLFLQFFVLTSNYYEESTSWSAEEMVPDIIFPNLKFIKITNFGGSSLELKLVKFFLERAIVLDSIYILLNQSSISNNSLSRRIIQGQLSVLPKASKDALIVICGPLDCDCTINPTHTTLYYEENRRNGTTMHLDDDIMSRENILLDQEFL</sequence>
<dbReference type="PANTHER" id="PTHR34145:SF65">
    <property type="entry name" value="FBD DOMAIN-CONTAINING PROTEIN"/>
    <property type="match status" value="1"/>
</dbReference>
<dbReference type="SUPFAM" id="SSF52047">
    <property type="entry name" value="RNI-like"/>
    <property type="match status" value="1"/>
</dbReference>
<dbReference type="InterPro" id="IPR036047">
    <property type="entry name" value="F-box-like_dom_sf"/>
</dbReference>
<evidence type="ECO:0000313" key="2">
    <source>
        <dbReference type="EMBL" id="KAJ4769370.1"/>
    </source>
</evidence>
<dbReference type="PROSITE" id="PS50181">
    <property type="entry name" value="FBOX"/>
    <property type="match status" value="1"/>
</dbReference>
<dbReference type="InterPro" id="IPR006566">
    <property type="entry name" value="FBD"/>
</dbReference>
<keyword evidence="3" id="KW-1185">Reference proteome</keyword>
<dbReference type="Proteomes" id="UP001140206">
    <property type="component" value="Chromosome 3"/>
</dbReference>
<name>A0AAV8DJW8_9POAL</name>
<dbReference type="CDD" id="cd22160">
    <property type="entry name" value="F-box_AtFBL13-like"/>
    <property type="match status" value="1"/>
</dbReference>
<dbReference type="InterPro" id="IPR053772">
    <property type="entry name" value="At1g61320/At1g61330-like"/>
</dbReference>
<protein>
    <submittedName>
        <fullName evidence="2">F-box protein</fullName>
    </submittedName>
</protein>
<dbReference type="InterPro" id="IPR001810">
    <property type="entry name" value="F-box_dom"/>
</dbReference>
<dbReference type="SMART" id="SM00579">
    <property type="entry name" value="FBD"/>
    <property type="match status" value="1"/>
</dbReference>
<dbReference type="Pfam" id="PF23622">
    <property type="entry name" value="LRR_At1g61320_AtMIF1"/>
    <property type="match status" value="1"/>
</dbReference>
<dbReference type="InterPro" id="IPR053781">
    <property type="entry name" value="F-box_AtFBL13-like"/>
</dbReference>
<evidence type="ECO:0000313" key="3">
    <source>
        <dbReference type="Proteomes" id="UP001140206"/>
    </source>
</evidence>
<dbReference type="InterPro" id="IPR055357">
    <property type="entry name" value="LRR_At1g61320_AtMIF1"/>
</dbReference>
<gene>
    <name evidence="2" type="ORF">LUZ62_053627</name>
</gene>
<dbReference type="EMBL" id="JAMFTS010000003">
    <property type="protein sequence ID" value="KAJ4769370.1"/>
    <property type="molecule type" value="Genomic_DNA"/>
</dbReference>
<comment type="caution">
    <text evidence="2">The sequence shown here is derived from an EMBL/GenBank/DDBJ whole genome shotgun (WGS) entry which is preliminary data.</text>
</comment>
<dbReference type="SUPFAM" id="SSF81383">
    <property type="entry name" value="F-box domain"/>
    <property type="match status" value="1"/>
</dbReference>